<keyword evidence="1" id="KW-0411">Iron-sulfur</keyword>
<dbReference type="SUPFAM" id="SSF52343">
    <property type="entry name" value="Ferredoxin reductase-like, C-terminal NADP-linked domain"/>
    <property type="match status" value="1"/>
</dbReference>
<feature type="binding site" evidence="1">
    <location>
        <position position="236"/>
    </location>
    <ligand>
        <name>[2Fe-2S] cluster</name>
        <dbReference type="ChEBI" id="CHEBI:190135"/>
    </ligand>
</feature>
<sequence>MQQNVLVPYPHRILSMLKHTNTECTFRVACDNEPDYGQFFMLSLPKVGEAPISASGKGPGYVEFTIRNVGLLTQAIFELEPGNSIFLRGPYGNSFPVKEFENKDLLIICGGTGMAPVMTMINHFYDHPEVCKSVNIISGFKNAKAVLFREEIRKFKERFNMIATLDSGEEDGFEGGMVTAHINKIPFDTFDDYRIVIVGPPVMMHFAAQECVKCGAEESKIWVSFERKMCCGVGKCGHCKINDTYVCLDGPVFNYEYAKDRLMD</sequence>
<keyword evidence="4" id="KW-1185">Reference proteome</keyword>
<dbReference type="InterPro" id="IPR001433">
    <property type="entry name" value="OxRdtase_FAD/NAD-bd"/>
</dbReference>
<keyword evidence="1" id="KW-0408">Iron</keyword>
<dbReference type="GO" id="GO:0006221">
    <property type="term" value="P:pyrimidine nucleotide biosynthetic process"/>
    <property type="evidence" value="ECO:0007669"/>
    <property type="project" value="InterPro"/>
</dbReference>
<dbReference type="OrthoDB" id="9796486at2"/>
<dbReference type="InterPro" id="IPR039261">
    <property type="entry name" value="FNR_nucleotide-bd"/>
</dbReference>
<accession>A0A1G6A690</accession>
<evidence type="ECO:0000313" key="4">
    <source>
        <dbReference type="Proteomes" id="UP000199228"/>
    </source>
</evidence>
<dbReference type="InterPro" id="IPR017938">
    <property type="entry name" value="Riboflavin_synthase-like_b-brl"/>
</dbReference>
<protein>
    <submittedName>
        <fullName evidence="3">Anaerobic sulfite reductase subunit B</fullName>
    </submittedName>
</protein>
<dbReference type="Proteomes" id="UP000199228">
    <property type="component" value="Unassembled WGS sequence"/>
</dbReference>
<comment type="cofactor">
    <cofactor evidence="1">
        <name>[2Fe-2S] cluster</name>
        <dbReference type="ChEBI" id="CHEBI:190135"/>
    </cofactor>
    <text evidence="1">Binds 1 [2Fe-2S] cluster per subunit.</text>
</comment>
<dbReference type="GO" id="GO:0051537">
    <property type="term" value="F:2 iron, 2 sulfur cluster binding"/>
    <property type="evidence" value="ECO:0007669"/>
    <property type="project" value="UniProtKB-KW"/>
</dbReference>
<dbReference type="GO" id="GO:0016491">
    <property type="term" value="F:oxidoreductase activity"/>
    <property type="evidence" value="ECO:0007669"/>
    <property type="project" value="InterPro"/>
</dbReference>
<evidence type="ECO:0000313" key="3">
    <source>
        <dbReference type="EMBL" id="SDB03925.1"/>
    </source>
</evidence>
<evidence type="ECO:0000259" key="2">
    <source>
        <dbReference type="PROSITE" id="PS51384"/>
    </source>
</evidence>
<dbReference type="AlphaFoldDB" id="A0A1G6A690"/>
<dbReference type="PANTHER" id="PTHR43513:SF1">
    <property type="entry name" value="ANAEROBIC SULFITE REDUCTASE SUBUNIT B"/>
    <property type="match status" value="1"/>
</dbReference>
<feature type="binding site" evidence="1">
    <location>
        <position position="231"/>
    </location>
    <ligand>
        <name>[2Fe-2S] cluster</name>
        <dbReference type="ChEBI" id="CHEBI:190135"/>
    </ligand>
</feature>
<keyword evidence="1" id="KW-0001">2Fe-2S</keyword>
<reference evidence="3 4" key="1">
    <citation type="submission" date="2016-10" db="EMBL/GenBank/DDBJ databases">
        <authorList>
            <person name="de Groot N.N."/>
        </authorList>
    </citation>
    <scope>NUCLEOTIDE SEQUENCE [LARGE SCALE GENOMIC DNA]</scope>
    <source>
        <strain evidence="3 4">DSM 3217</strain>
    </source>
</reference>
<evidence type="ECO:0000256" key="1">
    <source>
        <dbReference type="PIRSR" id="PIRSR006816-2"/>
    </source>
</evidence>
<dbReference type="STRING" id="1732.SAMN02910417_00309"/>
<dbReference type="InterPro" id="IPR012165">
    <property type="entry name" value="Cyt_c3_hydrogenase_gsu"/>
</dbReference>
<dbReference type="Pfam" id="PF10418">
    <property type="entry name" value="DHODB_Fe-S_bind"/>
    <property type="match status" value="1"/>
</dbReference>
<dbReference type="InterPro" id="IPR017927">
    <property type="entry name" value="FAD-bd_FR_type"/>
</dbReference>
<dbReference type="CDD" id="cd06221">
    <property type="entry name" value="sulfite_reductase_like"/>
    <property type="match status" value="1"/>
</dbReference>
<dbReference type="RefSeq" id="WP_090171478.1">
    <property type="nucleotide sequence ID" value="NZ_FMXR01000004.1"/>
</dbReference>
<feature type="binding site" evidence="1">
    <location>
        <position position="239"/>
    </location>
    <ligand>
        <name>[2Fe-2S] cluster</name>
        <dbReference type="ChEBI" id="CHEBI:190135"/>
    </ligand>
</feature>
<dbReference type="InterPro" id="IPR050353">
    <property type="entry name" value="PyrK_electron_transfer"/>
</dbReference>
<dbReference type="InterPro" id="IPR019480">
    <property type="entry name" value="Dihydroorotate_DH_Fe-S-bd"/>
</dbReference>
<organism evidence="3 4">
    <name type="scientific">Eubacterium oxidoreducens</name>
    <dbReference type="NCBI Taxonomy" id="1732"/>
    <lineage>
        <taxon>Bacteria</taxon>
        <taxon>Bacillati</taxon>
        <taxon>Bacillota</taxon>
        <taxon>Clostridia</taxon>
        <taxon>Eubacteriales</taxon>
        <taxon>Eubacteriaceae</taxon>
        <taxon>Eubacterium</taxon>
    </lineage>
</organism>
<keyword evidence="1" id="KW-0479">Metal-binding</keyword>
<dbReference type="SUPFAM" id="SSF63380">
    <property type="entry name" value="Riboflavin synthase domain-like"/>
    <property type="match status" value="1"/>
</dbReference>
<dbReference type="Gene3D" id="2.40.30.10">
    <property type="entry name" value="Translation factors"/>
    <property type="match status" value="1"/>
</dbReference>
<gene>
    <name evidence="3" type="ORF">SAMN02910417_00309</name>
</gene>
<dbReference type="Gene3D" id="3.40.50.80">
    <property type="entry name" value="Nucleotide-binding domain of ferredoxin-NADP reductase (FNR) module"/>
    <property type="match status" value="1"/>
</dbReference>
<dbReference type="NCBIfam" id="TIGR02911">
    <property type="entry name" value="sulfite_red_B"/>
    <property type="match status" value="1"/>
</dbReference>
<name>A0A1G6A690_EUBOX</name>
<proteinExistence type="predicted"/>
<dbReference type="PIRSF" id="PIRSF006816">
    <property type="entry name" value="Cyc3_hyd_g"/>
    <property type="match status" value="1"/>
</dbReference>
<dbReference type="EMBL" id="FMXR01000004">
    <property type="protein sequence ID" value="SDB03925.1"/>
    <property type="molecule type" value="Genomic_DNA"/>
</dbReference>
<dbReference type="GO" id="GO:0046872">
    <property type="term" value="F:metal ion binding"/>
    <property type="evidence" value="ECO:0007669"/>
    <property type="project" value="UniProtKB-KW"/>
</dbReference>
<dbReference type="GO" id="GO:0050660">
    <property type="term" value="F:flavin adenine dinucleotide binding"/>
    <property type="evidence" value="ECO:0007669"/>
    <property type="project" value="InterPro"/>
</dbReference>
<dbReference type="InterPro" id="IPR014260">
    <property type="entry name" value="Sulphite_reductase_B"/>
</dbReference>
<dbReference type="PANTHER" id="PTHR43513">
    <property type="entry name" value="DIHYDROOROTATE DEHYDROGENASE B (NAD(+)), ELECTRON TRANSFER SUBUNIT"/>
    <property type="match status" value="1"/>
</dbReference>
<dbReference type="Pfam" id="PF00175">
    <property type="entry name" value="NAD_binding_1"/>
    <property type="match status" value="1"/>
</dbReference>
<feature type="binding site" evidence="1">
    <location>
        <position position="247"/>
    </location>
    <ligand>
        <name>[2Fe-2S] cluster</name>
        <dbReference type="ChEBI" id="CHEBI:190135"/>
    </ligand>
</feature>
<feature type="domain" description="FAD-binding FR-type" evidence="2">
    <location>
        <begin position="6"/>
        <end position="97"/>
    </location>
</feature>
<dbReference type="PROSITE" id="PS51384">
    <property type="entry name" value="FAD_FR"/>
    <property type="match status" value="1"/>
</dbReference>